<name>A0A5A8C0T2_CAFRO</name>
<protein>
    <submittedName>
        <fullName evidence="2">Uncharacterized protein</fullName>
    </submittedName>
</protein>
<sequence length="1100" mass="118777">MAAVKGLRSADNEDIVKLLGRLGTASMELAHSTDINAVLQHAGVTLAMPGGEALLAKWHRLGHLQSVAGGFAEVMAKPSTIATVETHAKKLLLEAKREAKREAEEQAEKAKREAEEKAEKAKREAEEQELRLAPAHTLASLLDSCLLVINGRQGKALLDVLILRVQAALVSRLPPDSPVMAGLPPEVVRLSRRLKQQSVDNACKLAKETGAAVPQEDLTPAGLQTVADCLINTLKSCHDLSWLASQPALFDILHCTATACPPVFLAEGGPTAKVAENLRPDVYFKRRKNWNGSSVSHAFNCSEPSQSGNSFLFTGPRGAGKTQTLLSMGFANAFLGAAHGEERSTVILLRPYAGPEQAGGRLGDKHSTDNLELAEGPARDPHNVVWRAMLRLGYLDAHLGGKSGLEVAAHRIRTMGKAQTTAIELTSIGMLGDMLDGHERSPRISMTLCFDESQNYFFHSGVLSKFVNLVERFYTSNIPMRMVITGSSAVLPRLVSGMESDAVVTQQYNMHGAAMRDGLLSMPEFGDAVAPSFPFRPYRHGFNVSKLSVLDPVPYLEESEGLSFLRTSWRQHSAHLRRFMETLPASDDEAHAIVAPLVTATNGSPRALLQLRWGDVVQGGRARAAEAALSDQFRRFRQLFVTSERVPARRVLLKAVGLAALGKLKPEASDASTGLATAAGAHVGQSSSTVETSLEYVSLKSLLSAALSASQRLFGDDAAHTKELMKFESSFSSSSRSMQRLRADIEAAADFWHEVGFFRGRTLTSSFVMPGQAWRSFAVHLVLAGSSLTAVEMMALVSPASKILSDHFERLLAAELLHSGFQAFVSACMARFAPGRECSSRLMERLAATASTDSAAAELVNHRHVAKGGESLPSPPPLEPIMVWGGTSKDPKVVAADKDDEPIKPWQLLKHRHDWGGVDVMVVFAVKDCVYVLLLQSKAFEPSLSSASKEMTAATAANLQTGMFEMATELRSAVVPSPDPGKAWSDIPGKRSLIARIMDNDIAKGCTEMVVCSSVITTKVIKETPQGCKADLFRIPESPETFVLEEGEPSATGSAAEKPRSVQVWDLRLPADSMVLRKLMTKDMEDALSVCGIELPSSAE</sequence>
<proteinExistence type="predicted"/>
<dbReference type="Proteomes" id="UP000325113">
    <property type="component" value="Unassembled WGS sequence"/>
</dbReference>
<accession>A0A5A8C0T2</accession>
<evidence type="ECO:0000313" key="3">
    <source>
        <dbReference type="Proteomes" id="UP000325113"/>
    </source>
</evidence>
<dbReference type="EMBL" id="VLTM01000198">
    <property type="protein sequence ID" value="KAA0146169.1"/>
    <property type="molecule type" value="Genomic_DNA"/>
</dbReference>
<gene>
    <name evidence="2" type="ORF">FNF31_07849</name>
</gene>
<comment type="caution">
    <text evidence="2">The sequence shown here is derived from an EMBL/GenBank/DDBJ whole genome shotgun (WGS) entry which is preliminary data.</text>
</comment>
<dbReference type="AlphaFoldDB" id="A0A5A8C0T2"/>
<reference evidence="2 3" key="1">
    <citation type="submission" date="2019-07" db="EMBL/GenBank/DDBJ databases">
        <title>Genomes of Cafeteria roenbergensis.</title>
        <authorList>
            <person name="Fischer M.G."/>
            <person name="Hackl T."/>
            <person name="Roman M."/>
        </authorList>
    </citation>
    <scope>NUCLEOTIDE SEQUENCE [LARGE SCALE GENOMIC DNA]</scope>
    <source>
        <strain evidence="2 3">Cflag</strain>
    </source>
</reference>
<organism evidence="2 3">
    <name type="scientific">Cafeteria roenbergensis</name>
    <name type="common">Marine flagellate</name>
    <dbReference type="NCBI Taxonomy" id="33653"/>
    <lineage>
        <taxon>Eukaryota</taxon>
        <taxon>Sar</taxon>
        <taxon>Stramenopiles</taxon>
        <taxon>Bigyra</taxon>
        <taxon>Opalozoa</taxon>
        <taxon>Bicosoecida</taxon>
        <taxon>Cafeteriaceae</taxon>
        <taxon>Cafeteria</taxon>
    </lineage>
</organism>
<feature type="region of interest" description="Disordered" evidence="1">
    <location>
        <begin position="102"/>
        <end position="128"/>
    </location>
</feature>
<evidence type="ECO:0000313" key="2">
    <source>
        <dbReference type="EMBL" id="KAA0146169.1"/>
    </source>
</evidence>
<evidence type="ECO:0000256" key="1">
    <source>
        <dbReference type="SAM" id="MobiDB-lite"/>
    </source>
</evidence>